<gene>
    <name evidence="8" type="ORF">LOD99_1454</name>
</gene>
<dbReference type="GO" id="GO:0008270">
    <property type="term" value="F:zinc ion binding"/>
    <property type="evidence" value="ECO:0007669"/>
    <property type="project" value="UniProtKB-KW"/>
</dbReference>
<dbReference type="Proteomes" id="UP001165289">
    <property type="component" value="Unassembled WGS sequence"/>
</dbReference>
<dbReference type="InterPro" id="IPR052035">
    <property type="entry name" value="ZnF_BED_domain_contain"/>
</dbReference>
<evidence type="ECO:0000313" key="9">
    <source>
        <dbReference type="Proteomes" id="UP001165289"/>
    </source>
</evidence>
<sequence length="123" mass="14046">MYKIENDNSNRPVVVECESKQPKSKRTKLFSFMDSDEEDTGNMYTDESQLREYLLKPTIPGNSNPLAFWKDHADTYPKLAILAMKHLAVPVSSAPVEHLYSIAGRYFVQIDAIFLTKLLKCCV</sequence>
<dbReference type="InterPro" id="IPR012337">
    <property type="entry name" value="RNaseH-like_sf"/>
</dbReference>
<evidence type="ECO:0000256" key="3">
    <source>
        <dbReference type="ARBA" id="ARBA00022771"/>
    </source>
</evidence>
<keyword evidence="4" id="KW-0862">Zinc</keyword>
<dbReference type="Pfam" id="PF05699">
    <property type="entry name" value="Dimer_Tnp_hAT"/>
    <property type="match status" value="1"/>
</dbReference>
<evidence type="ECO:0000256" key="6">
    <source>
        <dbReference type="SAM" id="MobiDB-lite"/>
    </source>
</evidence>
<dbReference type="PANTHER" id="PTHR46481:SF10">
    <property type="entry name" value="ZINC FINGER BED DOMAIN-CONTAINING PROTEIN 39"/>
    <property type="match status" value="1"/>
</dbReference>
<evidence type="ECO:0000256" key="4">
    <source>
        <dbReference type="ARBA" id="ARBA00022833"/>
    </source>
</evidence>
<keyword evidence="3" id="KW-0863">Zinc-finger</keyword>
<dbReference type="GO" id="GO:0046983">
    <property type="term" value="F:protein dimerization activity"/>
    <property type="evidence" value="ECO:0007669"/>
    <property type="project" value="InterPro"/>
</dbReference>
<dbReference type="SUPFAM" id="SSF53098">
    <property type="entry name" value="Ribonuclease H-like"/>
    <property type="match status" value="1"/>
</dbReference>
<feature type="domain" description="HAT C-terminal dimerisation" evidence="7">
    <location>
        <begin position="50"/>
        <end position="105"/>
    </location>
</feature>
<evidence type="ECO:0000256" key="2">
    <source>
        <dbReference type="ARBA" id="ARBA00022723"/>
    </source>
</evidence>
<dbReference type="GO" id="GO:0005634">
    <property type="term" value="C:nucleus"/>
    <property type="evidence" value="ECO:0007669"/>
    <property type="project" value="UniProtKB-SubCell"/>
</dbReference>
<reference evidence="8 9" key="1">
    <citation type="journal article" date="2023" name="BMC Biol.">
        <title>The compact genome of the sponge Oopsacas minuta (Hexactinellida) is lacking key metazoan core genes.</title>
        <authorList>
            <person name="Santini S."/>
            <person name="Schenkelaars Q."/>
            <person name="Jourda C."/>
            <person name="Duchesne M."/>
            <person name="Belahbib H."/>
            <person name="Rocher C."/>
            <person name="Selva M."/>
            <person name="Riesgo A."/>
            <person name="Vervoort M."/>
            <person name="Leys S.P."/>
            <person name="Kodjabachian L."/>
            <person name="Le Bivic A."/>
            <person name="Borchiellini C."/>
            <person name="Claverie J.M."/>
            <person name="Renard E."/>
        </authorList>
    </citation>
    <scope>NUCLEOTIDE SEQUENCE [LARGE SCALE GENOMIC DNA]</scope>
    <source>
        <strain evidence="8">SPO-2</strain>
    </source>
</reference>
<organism evidence="8 9">
    <name type="scientific">Oopsacas minuta</name>
    <dbReference type="NCBI Taxonomy" id="111878"/>
    <lineage>
        <taxon>Eukaryota</taxon>
        <taxon>Metazoa</taxon>
        <taxon>Porifera</taxon>
        <taxon>Hexactinellida</taxon>
        <taxon>Hexasterophora</taxon>
        <taxon>Lyssacinosida</taxon>
        <taxon>Leucopsacidae</taxon>
        <taxon>Oopsacas</taxon>
    </lineage>
</organism>
<keyword evidence="2" id="KW-0479">Metal-binding</keyword>
<evidence type="ECO:0000313" key="8">
    <source>
        <dbReference type="EMBL" id="KAI6656121.1"/>
    </source>
</evidence>
<proteinExistence type="predicted"/>
<dbReference type="PANTHER" id="PTHR46481">
    <property type="entry name" value="ZINC FINGER BED DOMAIN-CONTAINING PROTEIN 4"/>
    <property type="match status" value="1"/>
</dbReference>
<protein>
    <submittedName>
        <fullName evidence="8">Zinc finger BED domain-containing protein 4-like</fullName>
    </submittedName>
</protein>
<evidence type="ECO:0000256" key="5">
    <source>
        <dbReference type="ARBA" id="ARBA00023242"/>
    </source>
</evidence>
<comment type="subcellular location">
    <subcellularLocation>
        <location evidence="1">Nucleus</location>
    </subcellularLocation>
</comment>
<dbReference type="AlphaFoldDB" id="A0AAV7K4L7"/>
<feature type="region of interest" description="Disordered" evidence="6">
    <location>
        <begin position="1"/>
        <end position="20"/>
    </location>
</feature>
<evidence type="ECO:0000256" key="1">
    <source>
        <dbReference type="ARBA" id="ARBA00004123"/>
    </source>
</evidence>
<dbReference type="EMBL" id="JAKMXF010000155">
    <property type="protein sequence ID" value="KAI6656121.1"/>
    <property type="molecule type" value="Genomic_DNA"/>
</dbReference>
<keyword evidence="9" id="KW-1185">Reference proteome</keyword>
<dbReference type="InterPro" id="IPR008906">
    <property type="entry name" value="HATC_C_dom"/>
</dbReference>
<name>A0AAV7K4L7_9METZ</name>
<keyword evidence="5" id="KW-0539">Nucleus</keyword>
<evidence type="ECO:0000259" key="7">
    <source>
        <dbReference type="Pfam" id="PF05699"/>
    </source>
</evidence>
<comment type="caution">
    <text evidence="8">The sequence shown here is derived from an EMBL/GenBank/DDBJ whole genome shotgun (WGS) entry which is preliminary data.</text>
</comment>
<accession>A0AAV7K4L7</accession>